<gene>
    <name evidence="3" type="ORF">BBW65_03970</name>
</gene>
<dbReference type="PANTHER" id="PTHR24321:SF8">
    <property type="entry name" value="ESTRADIOL 17-BETA-DEHYDROGENASE 8-RELATED"/>
    <property type="match status" value="1"/>
</dbReference>
<dbReference type="InterPro" id="IPR002347">
    <property type="entry name" value="SDR_fam"/>
</dbReference>
<sequence length="252" mass="27379">MYRFDFTGKQILISGASSGMGAHVAYVLNAMGAKILAIARDINKLQTKKESMPNPQNFICISKDITQINAFDKEILEIIKKYGSVNGAVLSAGIQQIAPISSVLSVESALTLFHTNYFGNLQILKALIDRRAKTPEGSSFVIISSNSSVKAQKGLANYSATKSAINTAIKSIALEIAPKYTINAISPGFVMTEMIEEWSKVYDEAYIQQITKEYPLGLGKVEQISPLICFLLSPYSNWITGQNIVIDGGASL</sequence>
<dbReference type="InterPro" id="IPR036291">
    <property type="entry name" value="NAD(P)-bd_dom_sf"/>
</dbReference>
<proteinExistence type="inferred from homology"/>
<protein>
    <submittedName>
        <fullName evidence="3">Short-chain dehydrogenase</fullName>
    </submittedName>
</protein>
<dbReference type="Proteomes" id="UP000092884">
    <property type="component" value="Chromosome"/>
</dbReference>
<dbReference type="EMBL" id="CP016503">
    <property type="protein sequence ID" value="ANV98007.1"/>
    <property type="molecule type" value="Genomic_DNA"/>
</dbReference>
<accession>A0A1B1U5D4</accession>
<evidence type="ECO:0000313" key="3">
    <source>
        <dbReference type="EMBL" id="ANV98007.1"/>
    </source>
</evidence>
<dbReference type="Pfam" id="PF13561">
    <property type="entry name" value="adh_short_C2"/>
    <property type="match status" value="1"/>
</dbReference>
<dbReference type="STRING" id="222136.BBW65_03970"/>
<evidence type="ECO:0000256" key="1">
    <source>
        <dbReference type="ARBA" id="ARBA00006484"/>
    </source>
</evidence>
<dbReference type="OrthoDB" id="9790785at2"/>
<dbReference type="CDD" id="cd05233">
    <property type="entry name" value="SDR_c"/>
    <property type="match status" value="1"/>
</dbReference>
<organism evidence="3 4">
    <name type="scientific">Helicobacter enhydrae</name>
    <dbReference type="NCBI Taxonomy" id="222136"/>
    <lineage>
        <taxon>Bacteria</taxon>
        <taxon>Pseudomonadati</taxon>
        <taxon>Campylobacterota</taxon>
        <taxon>Epsilonproteobacteria</taxon>
        <taxon>Campylobacterales</taxon>
        <taxon>Helicobacteraceae</taxon>
        <taxon>Helicobacter</taxon>
    </lineage>
</organism>
<keyword evidence="4" id="KW-1185">Reference proteome</keyword>
<keyword evidence="2" id="KW-0560">Oxidoreductase</keyword>
<name>A0A1B1U5D4_9HELI</name>
<dbReference type="RefSeq" id="WP_066340022.1">
    <property type="nucleotide sequence ID" value="NZ_CP016503.1"/>
</dbReference>
<dbReference type="PANTHER" id="PTHR24321">
    <property type="entry name" value="DEHYDROGENASES, SHORT CHAIN"/>
    <property type="match status" value="1"/>
</dbReference>
<reference evidence="4" key="1">
    <citation type="submission" date="2016-07" db="EMBL/GenBank/DDBJ databases">
        <authorList>
            <person name="Florea S."/>
            <person name="Webb J.S."/>
            <person name="Jaromczyk J."/>
            <person name="Schardl C.L."/>
        </authorList>
    </citation>
    <scope>NUCLEOTIDE SEQUENCE [LARGE SCALE GENOMIC DNA]</scope>
    <source>
        <strain evidence="4">MIT 01-6242</strain>
    </source>
</reference>
<comment type="similarity">
    <text evidence="1">Belongs to the short-chain dehydrogenases/reductases (SDR) family.</text>
</comment>
<dbReference type="AlphaFoldDB" id="A0A1B1U5D4"/>
<dbReference type="Gene3D" id="3.40.50.720">
    <property type="entry name" value="NAD(P)-binding Rossmann-like Domain"/>
    <property type="match status" value="1"/>
</dbReference>
<dbReference type="SUPFAM" id="SSF51735">
    <property type="entry name" value="NAD(P)-binding Rossmann-fold domains"/>
    <property type="match status" value="1"/>
</dbReference>
<dbReference type="PRINTS" id="PR00081">
    <property type="entry name" value="GDHRDH"/>
</dbReference>
<evidence type="ECO:0000256" key="2">
    <source>
        <dbReference type="ARBA" id="ARBA00023002"/>
    </source>
</evidence>
<dbReference type="GO" id="GO:0016491">
    <property type="term" value="F:oxidoreductase activity"/>
    <property type="evidence" value="ECO:0007669"/>
    <property type="project" value="UniProtKB-KW"/>
</dbReference>
<evidence type="ECO:0000313" key="4">
    <source>
        <dbReference type="Proteomes" id="UP000092884"/>
    </source>
</evidence>
<dbReference type="KEGG" id="het:BBW65_03970"/>